<dbReference type="STRING" id="1114972.FD35_GL002075"/>
<dbReference type="OrthoDB" id="2300474at2"/>
<comment type="caution">
    <text evidence="1">The sequence shown here is derived from an EMBL/GenBank/DDBJ whole genome shotgun (WGS) entry which is preliminary data.</text>
</comment>
<evidence type="ECO:0008006" key="3">
    <source>
        <dbReference type="Google" id="ProtNLM"/>
    </source>
</evidence>
<sequence length="142" mass="15857">MQNLIDCLLAFAKQHQINVILSTTMSPNTPPAANPALNKVLINLNWPNQNQIAFQLAHELGHVLNNDAGILYGCTQASHNSIEFAASKRGIQLLIDLYFADIAVSDANSARFIHQLCIPSYLVNFTETQIRQHYETQLKQVD</sequence>
<protein>
    <recommendedName>
        <fullName evidence="3">IrrE N-terminal-like domain-containing protein</fullName>
    </recommendedName>
</protein>
<dbReference type="PATRIC" id="fig|1114972.6.peg.2120"/>
<keyword evidence="2" id="KW-1185">Reference proteome</keyword>
<dbReference type="EMBL" id="AZFF01000004">
    <property type="protein sequence ID" value="KRL56439.1"/>
    <property type="molecule type" value="Genomic_DNA"/>
</dbReference>
<evidence type="ECO:0000313" key="2">
    <source>
        <dbReference type="Proteomes" id="UP000051999"/>
    </source>
</evidence>
<dbReference type="Proteomes" id="UP000051999">
    <property type="component" value="Unassembled WGS sequence"/>
</dbReference>
<evidence type="ECO:0000313" key="1">
    <source>
        <dbReference type="EMBL" id="KRL56439.1"/>
    </source>
</evidence>
<dbReference type="RefSeq" id="WP_017262729.1">
    <property type="nucleotide sequence ID" value="NZ_AZFF01000004.1"/>
</dbReference>
<organism evidence="1 2">
    <name type="scientific">Furfurilactobacillus rossiae DSM 15814</name>
    <dbReference type="NCBI Taxonomy" id="1114972"/>
    <lineage>
        <taxon>Bacteria</taxon>
        <taxon>Bacillati</taxon>
        <taxon>Bacillota</taxon>
        <taxon>Bacilli</taxon>
        <taxon>Lactobacillales</taxon>
        <taxon>Lactobacillaceae</taxon>
        <taxon>Furfurilactobacillus</taxon>
    </lineage>
</organism>
<name>A0A0R1RI29_9LACO</name>
<gene>
    <name evidence="1" type="ORF">FD35_GL002075</name>
</gene>
<dbReference type="AlphaFoldDB" id="A0A0R1RI29"/>
<reference evidence="1 2" key="1">
    <citation type="journal article" date="2015" name="Genome Announc.">
        <title>Expanding the biotechnology potential of lactobacilli through comparative genomics of 213 strains and associated genera.</title>
        <authorList>
            <person name="Sun Z."/>
            <person name="Harris H.M."/>
            <person name="McCann A."/>
            <person name="Guo C."/>
            <person name="Argimon S."/>
            <person name="Zhang W."/>
            <person name="Yang X."/>
            <person name="Jeffery I.B."/>
            <person name="Cooney J.C."/>
            <person name="Kagawa T.F."/>
            <person name="Liu W."/>
            <person name="Song Y."/>
            <person name="Salvetti E."/>
            <person name="Wrobel A."/>
            <person name="Rasinkangas P."/>
            <person name="Parkhill J."/>
            <person name="Rea M.C."/>
            <person name="O'Sullivan O."/>
            <person name="Ritari J."/>
            <person name="Douillard F.P."/>
            <person name="Paul Ross R."/>
            <person name="Yang R."/>
            <person name="Briner A.E."/>
            <person name="Felis G.E."/>
            <person name="de Vos W.M."/>
            <person name="Barrangou R."/>
            <person name="Klaenhammer T.R."/>
            <person name="Caufield P.W."/>
            <person name="Cui Y."/>
            <person name="Zhang H."/>
            <person name="O'Toole P.W."/>
        </authorList>
    </citation>
    <scope>NUCLEOTIDE SEQUENCE [LARGE SCALE GENOMIC DNA]</scope>
    <source>
        <strain evidence="1 2">DSM 15814</strain>
    </source>
</reference>
<accession>A0A0R1RI29</accession>
<proteinExistence type="predicted"/>